<dbReference type="InterPro" id="IPR016181">
    <property type="entry name" value="Acyl_CoA_acyltransferase"/>
</dbReference>
<dbReference type="InterPro" id="IPR050832">
    <property type="entry name" value="Bact_Acetyltransf"/>
</dbReference>
<dbReference type="CDD" id="cd04301">
    <property type="entry name" value="NAT_SF"/>
    <property type="match status" value="1"/>
</dbReference>
<dbReference type="SUPFAM" id="SSF55729">
    <property type="entry name" value="Acyl-CoA N-acyltransferases (Nat)"/>
    <property type="match status" value="1"/>
</dbReference>
<name>A0A8J3ZAV8_9ACTN</name>
<dbReference type="Gene3D" id="3.40.630.30">
    <property type="match status" value="1"/>
</dbReference>
<evidence type="ECO:0000313" key="4">
    <source>
        <dbReference type="EMBL" id="GIJ60571.1"/>
    </source>
</evidence>
<dbReference type="PANTHER" id="PTHR43877">
    <property type="entry name" value="AMINOALKYLPHOSPHONATE N-ACETYLTRANSFERASE-RELATED-RELATED"/>
    <property type="match status" value="1"/>
</dbReference>
<feature type="domain" description="N-acetyltransferase" evidence="3">
    <location>
        <begin position="1"/>
        <end position="169"/>
    </location>
</feature>
<dbReference type="Pfam" id="PF13508">
    <property type="entry name" value="Acetyltransf_7"/>
    <property type="match status" value="1"/>
</dbReference>
<organism evidence="4 5">
    <name type="scientific">Virgisporangium aurantiacum</name>
    <dbReference type="NCBI Taxonomy" id="175570"/>
    <lineage>
        <taxon>Bacteria</taxon>
        <taxon>Bacillati</taxon>
        <taxon>Actinomycetota</taxon>
        <taxon>Actinomycetes</taxon>
        <taxon>Micromonosporales</taxon>
        <taxon>Micromonosporaceae</taxon>
        <taxon>Virgisporangium</taxon>
    </lineage>
</organism>
<gene>
    <name evidence="4" type="ORF">Vau01_080870</name>
</gene>
<dbReference type="PANTHER" id="PTHR43877:SF2">
    <property type="entry name" value="AMINOALKYLPHOSPHONATE N-ACETYLTRANSFERASE-RELATED"/>
    <property type="match status" value="1"/>
</dbReference>
<evidence type="ECO:0000256" key="2">
    <source>
        <dbReference type="ARBA" id="ARBA00023315"/>
    </source>
</evidence>
<keyword evidence="1" id="KW-0808">Transferase</keyword>
<dbReference type="Proteomes" id="UP000612585">
    <property type="component" value="Unassembled WGS sequence"/>
</dbReference>
<dbReference type="GO" id="GO:0016747">
    <property type="term" value="F:acyltransferase activity, transferring groups other than amino-acyl groups"/>
    <property type="evidence" value="ECO:0007669"/>
    <property type="project" value="InterPro"/>
</dbReference>
<evidence type="ECO:0000259" key="3">
    <source>
        <dbReference type="PROSITE" id="PS51186"/>
    </source>
</evidence>
<reference evidence="4" key="1">
    <citation type="submission" date="2021-01" db="EMBL/GenBank/DDBJ databases">
        <title>Whole genome shotgun sequence of Virgisporangium aurantiacum NBRC 16421.</title>
        <authorList>
            <person name="Komaki H."/>
            <person name="Tamura T."/>
        </authorList>
    </citation>
    <scope>NUCLEOTIDE SEQUENCE</scope>
    <source>
        <strain evidence="4">NBRC 16421</strain>
    </source>
</reference>
<evidence type="ECO:0000256" key="1">
    <source>
        <dbReference type="ARBA" id="ARBA00022679"/>
    </source>
</evidence>
<dbReference type="EMBL" id="BOPG01000056">
    <property type="protein sequence ID" value="GIJ60571.1"/>
    <property type="molecule type" value="Genomic_DNA"/>
</dbReference>
<dbReference type="AlphaFoldDB" id="A0A8J3ZAV8"/>
<sequence>MQIRIVTPAEHEALLPGLIEVLRDSVESGASVGFVAPPAWAEAARWWHRTLAGTDVITWVAVDDEGQPVGTVQLVLPDQDNGRHRGEIKRFMVHRDRRGQGIGGRLLTAAEEEAARLGRWLLMLNTRTGGEAESIYAKRGYGEAAVIPDYALGTDGRLYPTTIMTKVLDH</sequence>
<dbReference type="PROSITE" id="PS51186">
    <property type="entry name" value="GNAT"/>
    <property type="match status" value="1"/>
</dbReference>
<dbReference type="InterPro" id="IPR000182">
    <property type="entry name" value="GNAT_dom"/>
</dbReference>
<comment type="caution">
    <text evidence="4">The sequence shown here is derived from an EMBL/GenBank/DDBJ whole genome shotgun (WGS) entry which is preliminary data.</text>
</comment>
<accession>A0A8J3ZAV8</accession>
<proteinExistence type="predicted"/>
<keyword evidence="2" id="KW-0012">Acyltransferase</keyword>
<evidence type="ECO:0000313" key="5">
    <source>
        <dbReference type="Proteomes" id="UP000612585"/>
    </source>
</evidence>
<keyword evidence="5" id="KW-1185">Reference proteome</keyword>
<protein>
    <submittedName>
        <fullName evidence="4">N-acetyltransferase</fullName>
    </submittedName>
</protein>
<dbReference type="RefSeq" id="WP_204005045.1">
    <property type="nucleotide sequence ID" value="NZ_BOPG01000056.1"/>
</dbReference>